<organism evidence="2 3">
    <name type="scientific">Paenibacillus silagei</name>
    <dbReference type="NCBI Taxonomy" id="1670801"/>
    <lineage>
        <taxon>Bacteria</taxon>
        <taxon>Bacillati</taxon>
        <taxon>Bacillota</taxon>
        <taxon>Bacilli</taxon>
        <taxon>Bacillales</taxon>
        <taxon>Paenibacillaceae</taxon>
        <taxon>Paenibacillus</taxon>
    </lineage>
</organism>
<keyword evidence="3" id="KW-1185">Reference proteome</keyword>
<accession>A0ABS4NKT1</accession>
<gene>
    <name evidence="2" type="ORF">J2Z70_000143</name>
</gene>
<name>A0ABS4NKT1_9BACL</name>
<evidence type="ECO:0000256" key="1">
    <source>
        <dbReference type="SAM" id="Phobius"/>
    </source>
</evidence>
<evidence type="ECO:0000313" key="2">
    <source>
        <dbReference type="EMBL" id="MBP2110004.1"/>
    </source>
</evidence>
<feature type="transmembrane region" description="Helical" evidence="1">
    <location>
        <begin position="12"/>
        <end position="34"/>
    </location>
</feature>
<keyword evidence="1" id="KW-0472">Membrane</keyword>
<dbReference type="EMBL" id="JAGGLV010000001">
    <property type="protein sequence ID" value="MBP2110004.1"/>
    <property type="molecule type" value="Genomic_DNA"/>
</dbReference>
<keyword evidence="1" id="KW-1133">Transmembrane helix</keyword>
<comment type="caution">
    <text evidence="2">The sequence shown here is derived from an EMBL/GenBank/DDBJ whole genome shotgun (WGS) entry which is preliminary data.</text>
</comment>
<dbReference type="Proteomes" id="UP000773462">
    <property type="component" value="Unassembled WGS sequence"/>
</dbReference>
<keyword evidence="1" id="KW-0812">Transmembrane</keyword>
<feature type="transmembrane region" description="Helical" evidence="1">
    <location>
        <begin position="46"/>
        <end position="68"/>
    </location>
</feature>
<evidence type="ECO:0008006" key="4">
    <source>
        <dbReference type="Google" id="ProtNLM"/>
    </source>
</evidence>
<dbReference type="RefSeq" id="WP_209868447.1">
    <property type="nucleotide sequence ID" value="NZ_JAGGLV010000001.1"/>
</dbReference>
<proteinExistence type="predicted"/>
<sequence>MKEPKNEPGLGRTALVLGGAGSLLAAYIVIGFFVAKWLRNLMDGPAFWLAIGTITGLILGVVNVALLIKNFLGEQNG</sequence>
<reference evidence="2 3" key="1">
    <citation type="submission" date="2021-03" db="EMBL/GenBank/DDBJ databases">
        <title>Genomic Encyclopedia of Type Strains, Phase IV (KMG-IV): sequencing the most valuable type-strain genomes for metagenomic binning, comparative biology and taxonomic classification.</title>
        <authorList>
            <person name="Goeker M."/>
        </authorList>
    </citation>
    <scope>NUCLEOTIDE SEQUENCE [LARGE SCALE GENOMIC DNA]</scope>
    <source>
        <strain evidence="2 3">DSM 101953</strain>
    </source>
</reference>
<protein>
    <recommendedName>
        <fullName evidence="4">ATPase F0F1</fullName>
    </recommendedName>
</protein>
<evidence type="ECO:0000313" key="3">
    <source>
        <dbReference type="Proteomes" id="UP000773462"/>
    </source>
</evidence>